<keyword evidence="9" id="KW-1185">Reference proteome</keyword>
<dbReference type="Gene3D" id="2.60.120.260">
    <property type="entry name" value="Galactose-binding domain-like"/>
    <property type="match status" value="1"/>
</dbReference>
<evidence type="ECO:0000256" key="2">
    <source>
        <dbReference type="ARBA" id="ARBA00011245"/>
    </source>
</evidence>
<evidence type="ECO:0000259" key="6">
    <source>
        <dbReference type="Pfam" id="PF13290"/>
    </source>
</evidence>
<accession>A0A1S1YTD1</accession>
<dbReference type="Gene3D" id="3.30.2080.10">
    <property type="entry name" value="GH92 mannosidase domain"/>
    <property type="match status" value="1"/>
</dbReference>
<dbReference type="InterPro" id="IPR012939">
    <property type="entry name" value="Glyco_hydro_92"/>
</dbReference>
<feature type="domain" description="Glycosyl hydrolase family 92 N-terminal" evidence="7">
    <location>
        <begin position="24"/>
        <end position="258"/>
    </location>
</feature>
<dbReference type="GO" id="GO:0030246">
    <property type="term" value="F:carbohydrate binding"/>
    <property type="evidence" value="ECO:0007669"/>
    <property type="project" value="InterPro"/>
</dbReference>
<dbReference type="Proteomes" id="UP000179797">
    <property type="component" value="Unassembled WGS sequence"/>
</dbReference>
<evidence type="ECO:0008006" key="10">
    <source>
        <dbReference type="Google" id="ProtNLM"/>
    </source>
</evidence>
<dbReference type="PANTHER" id="PTHR12143:SF39">
    <property type="entry name" value="SECRETED PROTEIN"/>
    <property type="match status" value="1"/>
</dbReference>
<dbReference type="InterPro" id="IPR014718">
    <property type="entry name" value="GH-type_carb-bd"/>
</dbReference>
<dbReference type="InterPro" id="IPR050883">
    <property type="entry name" value="PNGase"/>
</dbReference>
<evidence type="ECO:0000259" key="4">
    <source>
        <dbReference type="Pfam" id="PF00754"/>
    </source>
</evidence>
<dbReference type="Pfam" id="PF13290">
    <property type="entry name" value="CHB_HEX_C_1"/>
    <property type="match status" value="1"/>
</dbReference>
<proteinExistence type="predicted"/>
<reference evidence="8 9" key="1">
    <citation type="journal article" date="2012" name="Int. J. Syst. Evol. Microbiol.">
        <title>Flammeovirga pacifica sp. nov., isolated from deep-sea sediment.</title>
        <authorList>
            <person name="Xu H."/>
            <person name="Fu Y."/>
            <person name="Yang N."/>
            <person name="Ding Z."/>
            <person name="Lai Q."/>
            <person name="Zeng R."/>
        </authorList>
    </citation>
    <scope>NUCLEOTIDE SEQUENCE [LARGE SCALE GENOMIC DNA]</scope>
    <source>
        <strain evidence="9">DSM 24597 / LMG 26175 / WPAGA1</strain>
    </source>
</reference>
<dbReference type="PROSITE" id="PS51257">
    <property type="entry name" value="PROKAR_LIPOPROTEIN"/>
    <property type="match status" value="1"/>
</dbReference>
<dbReference type="EMBL" id="JRYR02000002">
    <property type="protein sequence ID" value="OHX64291.1"/>
    <property type="molecule type" value="Genomic_DNA"/>
</dbReference>
<evidence type="ECO:0000256" key="3">
    <source>
        <dbReference type="ARBA" id="ARBA00022837"/>
    </source>
</evidence>
<dbReference type="Pfam" id="PF17678">
    <property type="entry name" value="Glyco_hydro_92N"/>
    <property type="match status" value="1"/>
</dbReference>
<evidence type="ECO:0000259" key="5">
    <source>
        <dbReference type="Pfam" id="PF07971"/>
    </source>
</evidence>
<dbReference type="InterPro" id="IPR000421">
    <property type="entry name" value="FA58C"/>
</dbReference>
<feature type="domain" description="Glycosyl hydrolase family 92" evidence="5">
    <location>
        <begin position="264"/>
        <end position="730"/>
    </location>
</feature>
<dbReference type="InterPro" id="IPR008928">
    <property type="entry name" value="6-hairpin_glycosidase_sf"/>
</dbReference>
<evidence type="ECO:0000256" key="1">
    <source>
        <dbReference type="ARBA" id="ARBA00001913"/>
    </source>
</evidence>
<evidence type="ECO:0000259" key="7">
    <source>
        <dbReference type="Pfam" id="PF17678"/>
    </source>
</evidence>
<dbReference type="Gene3D" id="2.70.98.10">
    <property type="match status" value="1"/>
</dbReference>
<dbReference type="RefSeq" id="WP_052431891.1">
    <property type="nucleotide sequence ID" value="NZ_JRYR02000002.1"/>
</dbReference>
<dbReference type="GO" id="GO:0005975">
    <property type="term" value="P:carbohydrate metabolic process"/>
    <property type="evidence" value="ECO:0007669"/>
    <property type="project" value="InterPro"/>
</dbReference>
<dbReference type="InterPro" id="IPR008979">
    <property type="entry name" value="Galactose-bd-like_sf"/>
</dbReference>
<evidence type="ECO:0000313" key="9">
    <source>
        <dbReference type="Proteomes" id="UP000179797"/>
    </source>
</evidence>
<name>A0A1S1YTD1_FLAPC</name>
<dbReference type="OrthoDB" id="9804511at2"/>
<dbReference type="GO" id="GO:0006516">
    <property type="term" value="P:glycoprotein catabolic process"/>
    <property type="evidence" value="ECO:0007669"/>
    <property type="project" value="TreeGrafter"/>
</dbReference>
<keyword evidence="3" id="KW-0106">Calcium</keyword>
<comment type="cofactor">
    <cofactor evidence="1">
        <name>Ca(2+)</name>
        <dbReference type="ChEBI" id="CHEBI:29108"/>
    </cofactor>
</comment>
<dbReference type="GO" id="GO:0000224">
    <property type="term" value="F:peptide-N4-(N-acetyl-beta-glucosaminyl)asparagine amidase activity"/>
    <property type="evidence" value="ECO:0007669"/>
    <property type="project" value="TreeGrafter"/>
</dbReference>
<dbReference type="Pfam" id="PF07971">
    <property type="entry name" value="Glyco_hydro_92"/>
    <property type="match status" value="1"/>
</dbReference>
<dbReference type="InterPro" id="IPR005887">
    <property type="entry name" value="GH92_a_mannosidase_put"/>
</dbReference>
<dbReference type="GO" id="GO:0005829">
    <property type="term" value="C:cytosol"/>
    <property type="evidence" value="ECO:0007669"/>
    <property type="project" value="TreeGrafter"/>
</dbReference>
<dbReference type="PANTHER" id="PTHR12143">
    <property type="entry name" value="PEPTIDE N-GLYCANASE PNGASE -RELATED"/>
    <property type="match status" value="1"/>
</dbReference>
<dbReference type="NCBIfam" id="TIGR01180">
    <property type="entry name" value="aman2_put"/>
    <property type="match status" value="1"/>
</dbReference>
<evidence type="ECO:0000313" key="8">
    <source>
        <dbReference type="EMBL" id="OHX64291.1"/>
    </source>
</evidence>
<comment type="caution">
    <text evidence="8">The sequence shown here is derived from an EMBL/GenBank/DDBJ whole genome shotgun (WGS) entry which is preliminary data.</text>
</comment>
<sequence>MKHYITILLMLLILGCNKKENIDYVDPMIGTNGIGHTFPGATTPFGMVQLSPSNEFKNWNWCSGYHYSDQIIKGFAHTHFSGAGLAGLGDILVMPTMGDPTTNSGTEEAPETGYRSRFSHDKEDAKAGYYSVTLLDDNIDVELTASPRVGFHKYTFHNSGEANVVFDPTHHLMETIFGTSVEIIGDNAIRGYKKANGEAGKRTVYFYAEFSKPFNQYLITNEDQPKKGISKFEEERAKAVVTFDVKSDEQLELKVAISNVSFEGAKKNFDAEAKTTSFDQALVAAQNAWREKLNKIEIETIDEDDKVVFMTGMYHSFISPNLLSDVDGNFVVEGKKYHTDYPQYSNYSTWDTFRALHPLFTIIEKEKTAEFVNSLVSRKTVSDVELPIWEAVGHDNICMIGYNTVSPIADAILKDIPGINQQEAYQTMLSASNYLGKHSPNYDVNGMDDYLKFYYVPGEIGSSVSKTTEQNYYDWTIAQVAHKLGDSKNEQLYLDRSKGYRALFDKKSGYLLPKMSDGTVPNVSTDTWDDLVKNYVSGNIWAYSMYVPHDVKAYMQMFGGPKKFAQKIDSILADTTTLGGAQHVDISGFIGKYGHGDEPGHQIPYFYVFAQEPWKTQELVHQVMDEFYHNDPDGLVNNEDLGQMSAWYIFSAMGFYPVTPGDMNYIIGSPKVKAAKIKLENGKTFSVKVNNASDKNVYIQSVSLNGKQLDRAYIQHHEIMDGGELVFEMQATPNKTWATSNEATPGEKITSVPEVAQRVTNTPYSSNAENFFGASLPIKLFCNNTDAIIRYTLDGSEPNAKSKKYTNGIQIYKSTTLKAKAFKEGLIESKTFEHQYIKTQSARLGKGYPKINLSHETEDYGKTDGSQLIDQKLASDAFADGHWNGFIKNNLEAVIDLGKTTNIKQVKYNTLSNTYVWIFPPKATTVWVSTNKKNWKKVGYAKYENVLEHEHKIITNSVNIGHQNARYIKIEIENYGGMPKWHGGAGQTPFLMIDEIYLNE</sequence>
<dbReference type="InterPro" id="IPR059177">
    <property type="entry name" value="GH29D-like_dom"/>
</dbReference>
<dbReference type="AlphaFoldDB" id="A0A1S1YTD1"/>
<protein>
    <recommendedName>
        <fullName evidence="10">Glycosyl hydrolase family 92</fullName>
    </recommendedName>
</protein>
<dbReference type="Gene3D" id="1.20.1050.60">
    <property type="entry name" value="alpha-1,2-mannosidase"/>
    <property type="match status" value="1"/>
</dbReference>
<dbReference type="STRING" id="915059.NH26_22080"/>
<dbReference type="SUPFAM" id="SSF49785">
    <property type="entry name" value="Galactose-binding domain-like"/>
    <property type="match status" value="1"/>
</dbReference>
<dbReference type="Gene3D" id="1.20.1610.10">
    <property type="entry name" value="alpha-1,2-mannosidases domains"/>
    <property type="match status" value="1"/>
</dbReference>
<feature type="domain" description="GH29D-like beta-sandwich" evidence="6">
    <location>
        <begin position="776"/>
        <end position="832"/>
    </location>
</feature>
<comment type="subunit">
    <text evidence="2">Monomer.</text>
</comment>
<organism evidence="8 9">
    <name type="scientific">Flammeovirga pacifica</name>
    <dbReference type="NCBI Taxonomy" id="915059"/>
    <lineage>
        <taxon>Bacteria</taxon>
        <taxon>Pseudomonadati</taxon>
        <taxon>Bacteroidota</taxon>
        <taxon>Cytophagia</taxon>
        <taxon>Cytophagales</taxon>
        <taxon>Flammeovirgaceae</taxon>
        <taxon>Flammeovirga</taxon>
    </lineage>
</organism>
<dbReference type="FunFam" id="3.30.2080.10:FF:000001">
    <property type="entry name" value="Alpha-1,2-mannosidase subfamily"/>
    <property type="match status" value="1"/>
</dbReference>
<dbReference type="SUPFAM" id="SSF48208">
    <property type="entry name" value="Six-hairpin glycosidases"/>
    <property type="match status" value="1"/>
</dbReference>
<feature type="domain" description="F5/8 type C" evidence="4">
    <location>
        <begin position="864"/>
        <end position="978"/>
    </location>
</feature>
<gene>
    <name evidence="8" type="ORF">NH26_22080</name>
</gene>
<dbReference type="Pfam" id="PF00754">
    <property type="entry name" value="F5_F8_type_C"/>
    <property type="match status" value="1"/>
</dbReference>
<dbReference type="InterPro" id="IPR041371">
    <property type="entry name" value="GH92_N"/>
</dbReference>